<accession>A0ABU5VZ32</accession>
<protein>
    <recommendedName>
        <fullName evidence="3">Cysteine dioxygenase</fullName>
    </recommendedName>
</protein>
<evidence type="ECO:0000313" key="2">
    <source>
        <dbReference type="Proteomes" id="UP001302274"/>
    </source>
</evidence>
<dbReference type="InterPro" id="IPR014710">
    <property type="entry name" value="RmlC-like_jellyroll"/>
</dbReference>
<reference evidence="1 2" key="1">
    <citation type="submission" date="2023-11" db="EMBL/GenBank/DDBJ databases">
        <title>A Novel Polar Bacteriovorax (B. antarcticus) Isolated from the Biocrust in Antarctica.</title>
        <authorList>
            <person name="Mun W."/>
            <person name="Choi S.Y."/>
            <person name="Mitchell R.J."/>
        </authorList>
    </citation>
    <scope>NUCLEOTIDE SEQUENCE [LARGE SCALE GENOMIC DNA]</scope>
    <source>
        <strain evidence="1 2">PP10</strain>
    </source>
</reference>
<sequence length="172" mass="19894">MNQQQINLFFDDLKLSWNKQNEETIKAGKHVMEKMLKREDLKKYLTNQSDNLAKGIELYRDSEFGFILLAYSETKGLYRMPHNHGNGWVIYSVVDGIIEMGTYALIGDMNLIKKEKHQVQIGSSEVYFPGDIHDTQCVSDSVIILRLTSCDLKEEEKQGRIKKFQKPCSLKT</sequence>
<dbReference type="Proteomes" id="UP001302274">
    <property type="component" value="Unassembled WGS sequence"/>
</dbReference>
<dbReference type="InterPro" id="IPR011051">
    <property type="entry name" value="RmlC_Cupin_sf"/>
</dbReference>
<evidence type="ECO:0008006" key="3">
    <source>
        <dbReference type="Google" id="ProtNLM"/>
    </source>
</evidence>
<evidence type="ECO:0000313" key="1">
    <source>
        <dbReference type="EMBL" id="MEA9357584.1"/>
    </source>
</evidence>
<organism evidence="1 2">
    <name type="scientific">Bacteriovorax antarcticus</name>
    <dbReference type="NCBI Taxonomy" id="3088717"/>
    <lineage>
        <taxon>Bacteria</taxon>
        <taxon>Pseudomonadati</taxon>
        <taxon>Bdellovibrionota</taxon>
        <taxon>Bacteriovoracia</taxon>
        <taxon>Bacteriovoracales</taxon>
        <taxon>Bacteriovoracaceae</taxon>
        <taxon>Bacteriovorax</taxon>
    </lineage>
</organism>
<dbReference type="EMBL" id="JAYGJQ010000002">
    <property type="protein sequence ID" value="MEA9357584.1"/>
    <property type="molecule type" value="Genomic_DNA"/>
</dbReference>
<name>A0ABU5VZ32_9BACT</name>
<gene>
    <name evidence="1" type="ORF">SHI21_15250</name>
</gene>
<dbReference type="RefSeq" id="WP_323577654.1">
    <property type="nucleotide sequence ID" value="NZ_JAYGJQ010000002.1"/>
</dbReference>
<dbReference type="Gene3D" id="2.60.120.10">
    <property type="entry name" value="Jelly Rolls"/>
    <property type="match status" value="1"/>
</dbReference>
<comment type="caution">
    <text evidence="1">The sequence shown here is derived from an EMBL/GenBank/DDBJ whole genome shotgun (WGS) entry which is preliminary data.</text>
</comment>
<proteinExistence type="predicted"/>
<keyword evidence="2" id="KW-1185">Reference proteome</keyword>
<dbReference type="SUPFAM" id="SSF51182">
    <property type="entry name" value="RmlC-like cupins"/>
    <property type="match status" value="1"/>
</dbReference>